<evidence type="ECO:0000313" key="2">
    <source>
        <dbReference type="Proteomes" id="UP000706333"/>
    </source>
</evidence>
<gene>
    <name evidence="1" type="ORF">CCR87_08350</name>
</gene>
<dbReference type="RefSeq" id="WP_201157095.1">
    <property type="nucleotide sequence ID" value="NZ_NHSD01000234.1"/>
</dbReference>
<sequence length="165" mass="17519">MAEAISTTRARASNPDLCASLELFDDVVDRLSAAVAFEEDPHDPRHTNMTSDTIGAAVDATMTDAVAALGRAVVQAWAHHPAARTLFSALHTLNLALLSEESRDRVTALGLASRHPALTPLDAEGAECGLVVVRLHRLRGLLERLEALTASDLHDAPTLADVPGF</sequence>
<reference evidence="1" key="1">
    <citation type="submission" date="2017-05" db="EMBL/GenBank/DDBJ databases">
        <authorList>
            <person name="Imhoff J.F."/>
            <person name="Rahn T."/>
            <person name="Kuenzel S."/>
            <person name="Neulinger S.C."/>
        </authorList>
    </citation>
    <scope>NUCLEOTIDE SEQUENCE</scope>
    <source>
        <strain evidence="1">LMG 28126</strain>
    </source>
</reference>
<name>A0A934TJJ9_9RHOB</name>
<dbReference type="AlphaFoldDB" id="A0A934TJJ9"/>
<evidence type="ECO:0000313" key="1">
    <source>
        <dbReference type="EMBL" id="MBK5927335.1"/>
    </source>
</evidence>
<comment type="caution">
    <text evidence="1">The sequence shown here is derived from an EMBL/GenBank/DDBJ whole genome shotgun (WGS) entry which is preliminary data.</text>
</comment>
<keyword evidence="2" id="KW-1185">Reference proteome</keyword>
<dbReference type="EMBL" id="NHSD01000234">
    <property type="protein sequence ID" value="MBK5927335.1"/>
    <property type="molecule type" value="Genomic_DNA"/>
</dbReference>
<reference evidence="1" key="2">
    <citation type="journal article" date="2020" name="Microorganisms">
        <title>Osmotic Adaptation and Compatible Solute Biosynthesis of Phototrophic Bacteria as Revealed from Genome Analyses.</title>
        <authorList>
            <person name="Imhoff J.F."/>
            <person name="Rahn T."/>
            <person name="Kunzel S."/>
            <person name="Keller A."/>
            <person name="Neulinger S.C."/>
        </authorList>
    </citation>
    <scope>NUCLEOTIDE SEQUENCE</scope>
    <source>
        <strain evidence="1">LMG 28126</strain>
    </source>
</reference>
<proteinExistence type="predicted"/>
<organism evidence="1 2">
    <name type="scientific">Rhodobaculum claviforme</name>
    <dbReference type="NCBI Taxonomy" id="1549854"/>
    <lineage>
        <taxon>Bacteria</taxon>
        <taxon>Pseudomonadati</taxon>
        <taxon>Pseudomonadota</taxon>
        <taxon>Alphaproteobacteria</taxon>
        <taxon>Rhodobacterales</taxon>
        <taxon>Paracoccaceae</taxon>
        <taxon>Rhodobaculum</taxon>
    </lineage>
</organism>
<protein>
    <submittedName>
        <fullName evidence="1">Uncharacterized protein</fullName>
    </submittedName>
</protein>
<accession>A0A934TJJ9</accession>
<dbReference type="Proteomes" id="UP000706333">
    <property type="component" value="Unassembled WGS sequence"/>
</dbReference>